<evidence type="ECO:0000256" key="1">
    <source>
        <dbReference type="SAM" id="MobiDB-lite"/>
    </source>
</evidence>
<dbReference type="EMBL" id="KQ252224">
    <property type="protein sequence ID" value="KNC70076.1"/>
    <property type="molecule type" value="Genomic_DNA"/>
</dbReference>
<feature type="non-terminal residue" evidence="2">
    <location>
        <position position="1"/>
    </location>
</feature>
<organism evidence="2 3">
    <name type="scientific">Sphaeroforma arctica JP610</name>
    <dbReference type="NCBI Taxonomy" id="667725"/>
    <lineage>
        <taxon>Eukaryota</taxon>
        <taxon>Ichthyosporea</taxon>
        <taxon>Ichthyophonida</taxon>
        <taxon>Sphaeroforma</taxon>
    </lineage>
</organism>
<keyword evidence="3" id="KW-1185">Reference proteome</keyword>
<dbReference type="RefSeq" id="XP_014143978.1">
    <property type="nucleotide sequence ID" value="XM_014288503.1"/>
</dbReference>
<dbReference type="GeneID" id="25917907"/>
<gene>
    <name evidence="2" type="ORF">SARC_17403</name>
</gene>
<dbReference type="Proteomes" id="UP000054560">
    <property type="component" value="Unassembled WGS sequence"/>
</dbReference>
<evidence type="ECO:0000313" key="2">
    <source>
        <dbReference type="EMBL" id="KNC70076.1"/>
    </source>
</evidence>
<feature type="non-terminal residue" evidence="2">
    <location>
        <position position="51"/>
    </location>
</feature>
<dbReference type="AlphaFoldDB" id="A0A0L0F0B5"/>
<sequence>LEEPTSDVFTTIEEERLRHVTLHHSEDTPMLSGTGLESSTNDAPPSGSLDK</sequence>
<evidence type="ECO:0000313" key="3">
    <source>
        <dbReference type="Proteomes" id="UP000054560"/>
    </source>
</evidence>
<name>A0A0L0F0B5_9EUKA</name>
<proteinExistence type="predicted"/>
<feature type="region of interest" description="Disordered" evidence="1">
    <location>
        <begin position="21"/>
        <end position="51"/>
    </location>
</feature>
<reference evidence="2 3" key="1">
    <citation type="submission" date="2011-02" db="EMBL/GenBank/DDBJ databases">
        <title>The Genome Sequence of Sphaeroforma arctica JP610.</title>
        <authorList>
            <consortium name="The Broad Institute Genome Sequencing Platform"/>
            <person name="Russ C."/>
            <person name="Cuomo C."/>
            <person name="Young S.K."/>
            <person name="Zeng Q."/>
            <person name="Gargeya S."/>
            <person name="Alvarado L."/>
            <person name="Berlin A."/>
            <person name="Chapman S.B."/>
            <person name="Chen Z."/>
            <person name="Freedman E."/>
            <person name="Gellesch M."/>
            <person name="Goldberg J."/>
            <person name="Griggs A."/>
            <person name="Gujja S."/>
            <person name="Heilman E."/>
            <person name="Heiman D."/>
            <person name="Howarth C."/>
            <person name="Mehta T."/>
            <person name="Neiman D."/>
            <person name="Pearson M."/>
            <person name="Roberts A."/>
            <person name="Saif S."/>
            <person name="Shea T."/>
            <person name="Shenoy N."/>
            <person name="Sisk P."/>
            <person name="Stolte C."/>
            <person name="Sykes S."/>
            <person name="White J."/>
            <person name="Yandava C."/>
            <person name="Burger G."/>
            <person name="Gray M.W."/>
            <person name="Holland P.W.H."/>
            <person name="King N."/>
            <person name="Lang F.B.F."/>
            <person name="Roger A.J."/>
            <person name="Ruiz-Trillo I."/>
            <person name="Haas B."/>
            <person name="Nusbaum C."/>
            <person name="Birren B."/>
        </authorList>
    </citation>
    <scope>NUCLEOTIDE SEQUENCE [LARGE SCALE GENOMIC DNA]</scope>
    <source>
        <strain evidence="2 3">JP610</strain>
    </source>
</reference>
<accession>A0A0L0F0B5</accession>
<protein>
    <submittedName>
        <fullName evidence="2">Uncharacterized protein</fullName>
    </submittedName>
</protein>